<feature type="compositionally biased region" description="Basic and acidic residues" evidence="1">
    <location>
        <begin position="134"/>
        <end position="143"/>
    </location>
</feature>
<dbReference type="Proteomes" id="UP000799444">
    <property type="component" value="Unassembled WGS sequence"/>
</dbReference>
<sequence length="197" mass="21514">MVDEAACDVNGGETGTTLDDASRDHTPSLAMPPSSPSPTFCGLGQPSHRTECLANTSGHLIVTKNVPLPQTMLGSLGRRPACMCMNKGVPISSGSAPQRRQLKQRRGDFVQFPSVLAYQTLSSRDTTPSLGEGNSKDIEHGANRSNQRHDMCSYFHLQCWHSLYWDWQAGATSASVLQTCIIEVDTPRQLLEKGKVW</sequence>
<accession>A0A9P4QYN7</accession>
<comment type="caution">
    <text evidence="2">The sequence shown here is derived from an EMBL/GenBank/DDBJ whole genome shotgun (WGS) entry which is preliminary data.</text>
</comment>
<dbReference type="EMBL" id="ML996163">
    <property type="protein sequence ID" value="KAF2733311.1"/>
    <property type="molecule type" value="Genomic_DNA"/>
</dbReference>
<reference evidence="2" key="1">
    <citation type="journal article" date="2020" name="Stud. Mycol.">
        <title>101 Dothideomycetes genomes: a test case for predicting lifestyles and emergence of pathogens.</title>
        <authorList>
            <person name="Haridas S."/>
            <person name="Albert R."/>
            <person name="Binder M."/>
            <person name="Bloem J."/>
            <person name="Labutti K."/>
            <person name="Salamov A."/>
            <person name="Andreopoulos B."/>
            <person name="Baker S."/>
            <person name="Barry K."/>
            <person name="Bills G."/>
            <person name="Bluhm B."/>
            <person name="Cannon C."/>
            <person name="Castanera R."/>
            <person name="Culley D."/>
            <person name="Daum C."/>
            <person name="Ezra D."/>
            <person name="Gonzalez J."/>
            <person name="Henrissat B."/>
            <person name="Kuo A."/>
            <person name="Liang C."/>
            <person name="Lipzen A."/>
            <person name="Lutzoni F."/>
            <person name="Magnuson J."/>
            <person name="Mondo S."/>
            <person name="Nolan M."/>
            <person name="Ohm R."/>
            <person name="Pangilinan J."/>
            <person name="Park H.-J."/>
            <person name="Ramirez L."/>
            <person name="Alfaro M."/>
            <person name="Sun H."/>
            <person name="Tritt A."/>
            <person name="Yoshinaga Y."/>
            <person name="Zwiers L.-H."/>
            <person name="Turgeon B."/>
            <person name="Goodwin S."/>
            <person name="Spatafora J."/>
            <person name="Crous P."/>
            <person name="Grigoriev I."/>
        </authorList>
    </citation>
    <scope>NUCLEOTIDE SEQUENCE</scope>
    <source>
        <strain evidence="2">CBS 125425</strain>
    </source>
</reference>
<evidence type="ECO:0000256" key="1">
    <source>
        <dbReference type="SAM" id="MobiDB-lite"/>
    </source>
</evidence>
<name>A0A9P4QYN7_9PLEO</name>
<feature type="region of interest" description="Disordered" evidence="1">
    <location>
        <begin position="123"/>
        <end position="143"/>
    </location>
</feature>
<keyword evidence="3" id="KW-1185">Reference proteome</keyword>
<organism evidence="2 3">
    <name type="scientific">Polyplosphaeria fusca</name>
    <dbReference type="NCBI Taxonomy" id="682080"/>
    <lineage>
        <taxon>Eukaryota</taxon>
        <taxon>Fungi</taxon>
        <taxon>Dikarya</taxon>
        <taxon>Ascomycota</taxon>
        <taxon>Pezizomycotina</taxon>
        <taxon>Dothideomycetes</taxon>
        <taxon>Pleosporomycetidae</taxon>
        <taxon>Pleosporales</taxon>
        <taxon>Tetraplosphaeriaceae</taxon>
        <taxon>Polyplosphaeria</taxon>
    </lineage>
</organism>
<feature type="region of interest" description="Disordered" evidence="1">
    <location>
        <begin position="1"/>
        <end position="38"/>
    </location>
</feature>
<protein>
    <submittedName>
        <fullName evidence="2">Uncharacterized protein</fullName>
    </submittedName>
</protein>
<evidence type="ECO:0000313" key="2">
    <source>
        <dbReference type="EMBL" id="KAF2733311.1"/>
    </source>
</evidence>
<proteinExistence type="predicted"/>
<dbReference type="AlphaFoldDB" id="A0A9P4QYN7"/>
<gene>
    <name evidence="2" type="ORF">EJ04DRAFT_524613</name>
</gene>
<evidence type="ECO:0000313" key="3">
    <source>
        <dbReference type="Proteomes" id="UP000799444"/>
    </source>
</evidence>